<gene>
    <name evidence="1" type="ORF">EKD16_22310</name>
</gene>
<name>A0A4P6Q675_9ACTN</name>
<reference evidence="1 2" key="1">
    <citation type="submission" date="2019-02" db="EMBL/GenBank/DDBJ databases">
        <authorList>
            <person name="Khodamoradi S."/>
            <person name="Hahnke R.L."/>
            <person name="Kaempfer P."/>
            <person name="Schumann P."/>
            <person name="Rohde M."/>
            <person name="Steinert M."/>
            <person name="Luzhetskyy A."/>
            <person name="Wink J."/>
            <person name="Ruckert C."/>
        </authorList>
    </citation>
    <scope>NUCLEOTIDE SEQUENCE [LARGE SCALE GENOMIC DNA]</scope>
    <source>
        <strain evidence="1 2">M2</strain>
    </source>
</reference>
<keyword evidence="2" id="KW-1185">Reference proteome</keyword>
<dbReference type="Proteomes" id="UP000292235">
    <property type="component" value="Chromosome"/>
</dbReference>
<evidence type="ECO:0000313" key="1">
    <source>
        <dbReference type="EMBL" id="QBI56215.1"/>
    </source>
</evidence>
<dbReference type="AlphaFoldDB" id="A0A4P6Q675"/>
<protein>
    <submittedName>
        <fullName evidence="1">Uncharacterized protein</fullName>
    </submittedName>
</protein>
<dbReference type="RefSeq" id="WP_131100944.1">
    <property type="nucleotide sequence ID" value="NZ_CP036455.1"/>
</dbReference>
<evidence type="ECO:0000313" key="2">
    <source>
        <dbReference type="Proteomes" id="UP000292235"/>
    </source>
</evidence>
<dbReference type="OrthoDB" id="9758243at2"/>
<organism evidence="1 2">
    <name type="scientific">Streptomonospora litoralis</name>
    <dbReference type="NCBI Taxonomy" id="2498135"/>
    <lineage>
        <taxon>Bacteria</taxon>
        <taxon>Bacillati</taxon>
        <taxon>Actinomycetota</taxon>
        <taxon>Actinomycetes</taxon>
        <taxon>Streptosporangiales</taxon>
        <taxon>Nocardiopsidaceae</taxon>
        <taxon>Streptomonospora</taxon>
    </lineage>
</organism>
<dbReference type="EMBL" id="CP036455">
    <property type="protein sequence ID" value="QBI56215.1"/>
    <property type="molecule type" value="Genomic_DNA"/>
</dbReference>
<proteinExistence type="predicted"/>
<sequence length="89" mass="10088">MHGASPYALTETPHHEAALDESAVADAADANGEEDFGLVFDTAFEDKVYEIAESRTEFLRMFSDNDGFREEFVRKARGRAYRRLRRDAA</sequence>
<dbReference type="KEGG" id="strr:EKD16_22310"/>
<accession>A0A4P6Q675</accession>